<feature type="compositionally biased region" description="Basic and acidic residues" evidence="1">
    <location>
        <begin position="72"/>
        <end position="82"/>
    </location>
</feature>
<feature type="region of interest" description="Disordered" evidence="1">
    <location>
        <begin position="1"/>
        <end position="115"/>
    </location>
</feature>
<organism evidence="2 3">
    <name type="scientific">Betta splendens</name>
    <name type="common">Siamese fighting fish</name>
    <dbReference type="NCBI Taxonomy" id="158456"/>
    <lineage>
        <taxon>Eukaryota</taxon>
        <taxon>Metazoa</taxon>
        <taxon>Chordata</taxon>
        <taxon>Craniata</taxon>
        <taxon>Vertebrata</taxon>
        <taxon>Euteleostomi</taxon>
        <taxon>Actinopterygii</taxon>
        <taxon>Neopterygii</taxon>
        <taxon>Teleostei</taxon>
        <taxon>Neoteleostei</taxon>
        <taxon>Acanthomorphata</taxon>
        <taxon>Anabantaria</taxon>
        <taxon>Anabantiformes</taxon>
        <taxon>Anabantoidei</taxon>
        <taxon>Osphronemidae</taxon>
        <taxon>Betta</taxon>
    </lineage>
</organism>
<feature type="compositionally biased region" description="Basic residues" evidence="1">
    <location>
        <begin position="83"/>
        <end position="92"/>
    </location>
</feature>
<proteinExistence type="predicted"/>
<feature type="compositionally biased region" description="Polar residues" evidence="1">
    <location>
        <begin position="31"/>
        <end position="46"/>
    </location>
</feature>
<name>A0A6P7PRM7_BETSP</name>
<protein>
    <submittedName>
        <fullName evidence="3">Protein LIAT1 isoform X1</fullName>
    </submittedName>
</protein>
<dbReference type="InterPro" id="IPR038794">
    <property type="entry name" value="LIAT1"/>
</dbReference>
<dbReference type="InParanoid" id="A0A6P7PRM7"/>
<evidence type="ECO:0000256" key="1">
    <source>
        <dbReference type="SAM" id="MobiDB-lite"/>
    </source>
</evidence>
<dbReference type="PANTHER" id="PTHR36474:SF1">
    <property type="entry name" value="PROTEIN LIAT1"/>
    <property type="match status" value="1"/>
</dbReference>
<evidence type="ECO:0000313" key="3">
    <source>
        <dbReference type="RefSeq" id="XP_029030195.1"/>
    </source>
</evidence>
<dbReference type="RefSeq" id="XP_029030195.1">
    <property type="nucleotide sequence ID" value="XM_029174362.3"/>
</dbReference>
<dbReference type="Proteomes" id="UP000515150">
    <property type="component" value="Chromosome 14"/>
</dbReference>
<dbReference type="PANTHER" id="PTHR36474">
    <property type="entry name" value="PROTEIN LIAT1"/>
    <property type="match status" value="1"/>
</dbReference>
<dbReference type="KEGG" id="bspl:114869839"/>
<evidence type="ECO:0000313" key="2">
    <source>
        <dbReference type="Proteomes" id="UP000515150"/>
    </source>
</evidence>
<feature type="compositionally biased region" description="Basic residues" evidence="1">
    <location>
        <begin position="20"/>
        <end position="29"/>
    </location>
</feature>
<dbReference type="GeneID" id="114869839"/>
<accession>A0A6P7PRM7</accession>
<reference evidence="3" key="1">
    <citation type="submission" date="2025-08" db="UniProtKB">
        <authorList>
            <consortium name="RefSeq"/>
        </authorList>
    </citation>
    <scope>IDENTIFICATION</scope>
</reference>
<keyword evidence="2" id="KW-1185">Reference proteome</keyword>
<sequence length="183" mass="20266">MPEDKACKLPLPPRGCDNRKQKKKRRKKCAASNTSPQSADKPQTASMPPETSAVSPLAPRGLDEDAGAELRASSEKDGERCTRSGRRTRRTSRAPSQGHTSGLGGRGSLRWEGVLEDPRAEEQRLELYRADRRRRYIAHREALLKEGGDGLKQTCVKKSSEIKALTEADHQVTPLLLHLSMES</sequence>
<gene>
    <name evidence="3" type="primary">liat1</name>
</gene>
<dbReference type="AlphaFoldDB" id="A0A6P7PRM7"/>
<dbReference type="CTD" id="400566"/>